<dbReference type="EC" id="1.3.1.-" evidence="19"/>
<evidence type="ECO:0000256" key="12">
    <source>
        <dbReference type="ARBA" id="ARBA00023027"/>
    </source>
</evidence>
<accession>A0AA36BWI3</accession>
<feature type="zinc finger region" description="C3H1-type" evidence="18">
    <location>
        <begin position="175"/>
        <end position="199"/>
    </location>
</feature>
<feature type="domain" description="C3H1-type" evidence="21">
    <location>
        <begin position="134"/>
        <end position="162"/>
    </location>
</feature>
<feature type="compositionally biased region" description="Polar residues" evidence="20">
    <location>
        <begin position="44"/>
        <end position="61"/>
    </location>
</feature>
<keyword evidence="11 19" id="KW-0560">Oxidoreductase</keyword>
<dbReference type="GO" id="GO:0102265">
    <property type="term" value="F:tRNA-dihydrouridine47 synthase activity"/>
    <property type="evidence" value="ECO:0007669"/>
    <property type="project" value="UniProtKB-EC"/>
</dbReference>
<protein>
    <recommendedName>
        <fullName evidence="19">tRNA-dihydrouridine(47) synthase [NAD(P)(+)]</fullName>
        <ecNumber evidence="19">1.3.1.-</ecNumber>
    </recommendedName>
    <alternativeName>
        <fullName evidence="19">tRNA-dihydrouridine synthase 3</fullName>
    </alternativeName>
</protein>
<feature type="compositionally biased region" description="Basic and acidic residues" evidence="20">
    <location>
        <begin position="9"/>
        <end position="18"/>
    </location>
</feature>
<feature type="region of interest" description="Disordered" evidence="20">
    <location>
        <begin position="101"/>
        <end position="124"/>
    </location>
</feature>
<dbReference type="GO" id="GO:0003723">
    <property type="term" value="F:RNA binding"/>
    <property type="evidence" value="ECO:0007669"/>
    <property type="project" value="TreeGrafter"/>
</dbReference>
<keyword evidence="4" id="KW-0507">mRNA processing</keyword>
<keyword evidence="6 18" id="KW-0479">Metal-binding</keyword>
<comment type="cofactor">
    <cofactor evidence="1 19">
        <name>FMN</name>
        <dbReference type="ChEBI" id="CHEBI:58210"/>
    </cofactor>
</comment>
<dbReference type="GO" id="GO:0050660">
    <property type="term" value="F:flavin adenine dinucleotide binding"/>
    <property type="evidence" value="ECO:0007669"/>
    <property type="project" value="UniProtKB-UniRule"/>
</dbReference>
<evidence type="ECO:0000256" key="6">
    <source>
        <dbReference type="ARBA" id="ARBA00022723"/>
    </source>
</evidence>
<gene>
    <name evidence="22" type="ORF">OCTVUL_1B003720</name>
</gene>
<feature type="zinc finger region" description="C3H1-type" evidence="18">
    <location>
        <begin position="134"/>
        <end position="162"/>
    </location>
</feature>
<keyword evidence="23" id="KW-1185">Reference proteome</keyword>
<evidence type="ECO:0000256" key="14">
    <source>
        <dbReference type="ARBA" id="ARBA00048266"/>
    </source>
</evidence>
<comment type="catalytic activity">
    <reaction evidence="14">
        <text>5,6-dihydrouridine(47) in tRNA + NAD(+) = uridine(47) in tRNA + NADH + H(+)</text>
        <dbReference type="Rhea" id="RHEA:53364"/>
        <dbReference type="Rhea" id="RHEA-COMP:13539"/>
        <dbReference type="Rhea" id="RHEA-COMP:13540"/>
        <dbReference type="ChEBI" id="CHEBI:15378"/>
        <dbReference type="ChEBI" id="CHEBI:57540"/>
        <dbReference type="ChEBI" id="CHEBI:57945"/>
        <dbReference type="ChEBI" id="CHEBI:65315"/>
        <dbReference type="ChEBI" id="CHEBI:74443"/>
        <dbReference type="EC" id="1.3.1.89"/>
    </reaction>
    <physiologicalReaction direction="right-to-left" evidence="14">
        <dbReference type="Rhea" id="RHEA:53366"/>
    </physiologicalReaction>
</comment>
<dbReference type="Gene3D" id="3.20.20.70">
    <property type="entry name" value="Aldolase class I"/>
    <property type="match status" value="1"/>
</dbReference>
<evidence type="ECO:0000256" key="1">
    <source>
        <dbReference type="ARBA" id="ARBA00001917"/>
    </source>
</evidence>
<evidence type="ECO:0000256" key="17">
    <source>
        <dbReference type="ARBA" id="ARBA00049513"/>
    </source>
</evidence>
<comment type="function">
    <text evidence="13">Catalyzes the synthesis of dihydrouridine, a modified base, in various RNAs, such as tRNAs, mRNAs and some long non-coding RNAs (lncRNAs). Mainly modifies the uridine in position 47 (U47) in the D-loop of most cytoplasmic tRNAs. Also able to mediate the formation of dihydrouridine in some mRNAs, thereby regulating their translation.</text>
</comment>
<evidence type="ECO:0000256" key="7">
    <source>
        <dbReference type="ARBA" id="ARBA00022737"/>
    </source>
</evidence>
<evidence type="ECO:0000259" key="21">
    <source>
        <dbReference type="PROSITE" id="PS50103"/>
    </source>
</evidence>
<keyword evidence="7" id="KW-0677">Repeat</keyword>
<evidence type="ECO:0000313" key="23">
    <source>
        <dbReference type="Proteomes" id="UP001162480"/>
    </source>
</evidence>
<dbReference type="PANTHER" id="PTHR45846">
    <property type="entry name" value="TRNA-DIHYDROURIDINE(47) SYNTHASE [NAD(P)(+)]-LIKE"/>
    <property type="match status" value="1"/>
</dbReference>
<comment type="catalytic activity">
    <reaction evidence="17">
        <text>5,6-dihydrouridine(47) in tRNA + NADP(+) = uridine(47) in tRNA + NADPH + H(+)</text>
        <dbReference type="Rhea" id="RHEA:53360"/>
        <dbReference type="Rhea" id="RHEA-COMP:13539"/>
        <dbReference type="Rhea" id="RHEA-COMP:13540"/>
        <dbReference type="ChEBI" id="CHEBI:15378"/>
        <dbReference type="ChEBI" id="CHEBI:57783"/>
        <dbReference type="ChEBI" id="CHEBI:58349"/>
        <dbReference type="ChEBI" id="CHEBI:65315"/>
        <dbReference type="ChEBI" id="CHEBI:74443"/>
        <dbReference type="EC" id="1.3.1.89"/>
    </reaction>
    <physiologicalReaction direction="right-to-left" evidence="17">
        <dbReference type="Rhea" id="RHEA:53362"/>
    </physiologicalReaction>
</comment>
<evidence type="ECO:0000256" key="19">
    <source>
        <dbReference type="RuleBase" id="RU291113"/>
    </source>
</evidence>
<evidence type="ECO:0000313" key="22">
    <source>
        <dbReference type="EMBL" id="CAI9741645.1"/>
    </source>
</evidence>
<reference evidence="22" key="1">
    <citation type="submission" date="2023-08" db="EMBL/GenBank/DDBJ databases">
        <authorList>
            <person name="Alioto T."/>
            <person name="Alioto T."/>
            <person name="Gomez Garrido J."/>
        </authorList>
    </citation>
    <scope>NUCLEOTIDE SEQUENCE</scope>
</reference>
<dbReference type="EMBL" id="OX597840">
    <property type="protein sequence ID" value="CAI9741645.1"/>
    <property type="molecule type" value="Genomic_DNA"/>
</dbReference>
<comment type="catalytic activity">
    <reaction evidence="16">
        <text>a 5,6-dihydrouridine in mRNA + NADP(+) = a uridine in mRNA + NADPH + H(+)</text>
        <dbReference type="Rhea" id="RHEA:69855"/>
        <dbReference type="Rhea" id="RHEA-COMP:14658"/>
        <dbReference type="Rhea" id="RHEA-COMP:17789"/>
        <dbReference type="ChEBI" id="CHEBI:15378"/>
        <dbReference type="ChEBI" id="CHEBI:57783"/>
        <dbReference type="ChEBI" id="CHEBI:58349"/>
        <dbReference type="ChEBI" id="CHEBI:65315"/>
        <dbReference type="ChEBI" id="CHEBI:74443"/>
    </reaction>
    <physiologicalReaction direction="right-to-left" evidence="16">
        <dbReference type="Rhea" id="RHEA:69857"/>
    </physiologicalReaction>
</comment>
<evidence type="ECO:0000256" key="8">
    <source>
        <dbReference type="ARBA" id="ARBA00022771"/>
    </source>
</evidence>
<keyword evidence="2 19" id="KW-0285">Flavoprotein</keyword>
<dbReference type="FunFam" id="3.20.20.70:FF:000067">
    <property type="entry name" value="tRNA-dihydrouridine(47) synthase [NAD(P)(+)]"/>
    <property type="match status" value="1"/>
</dbReference>
<keyword evidence="8 18" id="KW-0863">Zinc-finger</keyword>
<dbReference type="SUPFAM" id="SSF51395">
    <property type="entry name" value="FMN-linked oxidoreductases"/>
    <property type="match status" value="1"/>
</dbReference>
<keyword evidence="5 19" id="KW-0819">tRNA processing</keyword>
<evidence type="ECO:0000256" key="15">
    <source>
        <dbReference type="ARBA" id="ARBA00048342"/>
    </source>
</evidence>
<dbReference type="PROSITE" id="PS01136">
    <property type="entry name" value="UPF0034"/>
    <property type="match status" value="1"/>
</dbReference>
<dbReference type="InterPro" id="IPR035587">
    <property type="entry name" value="DUS-like_FMN-bd"/>
</dbReference>
<feature type="compositionally biased region" description="Basic and acidic residues" evidence="20">
    <location>
        <begin position="33"/>
        <end position="42"/>
    </location>
</feature>
<dbReference type="Pfam" id="PF25585">
    <property type="entry name" value="zf-CCCH_DUS3L"/>
    <property type="match status" value="1"/>
</dbReference>
<feature type="domain" description="C3H1-type" evidence="21">
    <location>
        <begin position="175"/>
        <end position="199"/>
    </location>
</feature>
<comment type="similarity">
    <text evidence="19">Belongs to the dus family. Dus3 subfamily.</text>
</comment>
<dbReference type="Pfam" id="PF01207">
    <property type="entry name" value="Dus"/>
    <property type="match status" value="1"/>
</dbReference>
<dbReference type="PROSITE" id="PS50103">
    <property type="entry name" value="ZF_C3H1"/>
    <property type="match status" value="2"/>
</dbReference>
<sequence>MDATSSVTKDGEVSEDAKTPVAENKPETSLSDEISKQNKDTEVTESSHTNAVDTNNSSTKIGVSDRKGEAKIKAQYLLLDYKPKIDTEFVAKETQNALKHLNEENSENSSLEPPPKKLRLKGRNKKRPFEKKLQACEKLCGSIIQEKECAYGPKCIFLHDVKAFWEAKPEDIGPECHLFTKFGRCPYSFSCRFARHHISESLENMVNKDIYEGVPLSRNSVNHLDKDVQRLLWKRKYDFSKSQKVLEDLNKKSSTNNVLEDGQKADMKKLDADSSSQNIGFVSDEDLIKLRPAEKKKIDFSNKLFLAPLTTVGNLPFRRLCKSYGADITCSEMAVATSLLQGKTEWALLKRHESEDIFGIQLCGAHVDSMTRCAQLIQENCKFDFVDINCGCPIELIYQKGEGCALMGRPSRLEQIVKGMKSVLEVPLTVKMRTGIQDGKNIAHTLIPKLTKVGVDLITIHGRSREQRYTKLADWDYINQCSQISETVPLFGNGDVLSFEDANSFLSNTYAKGVMIARGALIKPWIFTEIKEERHWDISSSERLDLLRQFVRNGFEHWGSDHQGVETTRRFLLEMLSFSHRYIPVGVLERVPQKINERPPYYVGRDDLETLMSSSNCRDWIKISEMLLGPVTENFQFLPKHKANAYK</sequence>
<keyword evidence="3 19" id="KW-0288">FMN</keyword>
<dbReference type="GO" id="GO:0008270">
    <property type="term" value="F:zinc ion binding"/>
    <property type="evidence" value="ECO:0007669"/>
    <property type="project" value="UniProtKB-KW"/>
</dbReference>
<evidence type="ECO:0000256" key="9">
    <source>
        <dbReference type="ARBA" id="ARBA00022833"/>
    </source>
</evidence>
<dbReference type="InterPro" id="IPR000571">
    <property type="entry name" value="Znf_CCCH"/>
</dbReference>
<evidence type="ECO:0000256" key="18">
    <source>
        <dbReference type="PROSITE-ProRule" id="PRU00723"/>
    </source>
</evidence>
<keyword evidence="12" id="KW-0520">NAD</keyword>
<dbReference type="GO" id="GO:0006397">
    <property type="term" value="P:mRNA processing"/>
    <property type="evidence" value="ECO:0007669"/>
    <property type="project" value="UniProtKB-KW"/>
</dbReference>
<dbReference type="CDD" id="cd02801">
    <property type="entry name" value="DUS_like_FMN"/>
    <property type="match status" value="1"/>
</dbReference>
<comment type="catalytic activity">
    <reaction evidence="15">
        <text>a 5,6-dihydrouridine in mRNA + NAD(+) = a uridine in mRNA + NADH + H(+)</text>
        <dbReference type="Rhea" id="RHEA:69851"/>
        <dbReference type="Rhea" id="RHEA-COMP:14658"/>
        <dbReference type="Rhea" id="RHEA-COMP:17789"/>
        <dbReference type="ChEBI" id="CHEBI:15378"/>
        <dbReference type="ChEBI" id="CHEBI:57540"/>
        <dbReference type="ChEBI" id="CHEBI:57945"/>
        <dbReference type="ChEBI" id="CHEBI:65315"/>
        <dbReference type="ChEBI" id="CHEBI:74443"/>
    </reaction>
    <physiologicalReaction direction="right-to-left" evidence="15">
        <dbReference type="Rhea" id="RHEA:69853"/>
    </physiologicalReaction>
</comment>
<name>A0AA36BWI3_OCTVU</name>
<keyword evidence="10" id="KW-0521">NADP</keyword>
<evidence type="ECO:0000256" key="2">
    <source>
        <dbReference type="ARBA" id="ARBA00022630"/>
    </source>
</evidence>
<evidence type="ECO:0000256" key="11">
    <source>
        <dbReference type="ARBA" id="ARBA00023002"/>
    </source>
</evidence>
<keyword evidence="9 18" id="KW-0862">Zinc</keyword>
<organism evidence="22 23">
    <name type="scientific">Octopus vulgaris</name>
    <name type="common">Common octopus</name>
    <dbReference type="NCBI Taxonomy" id="6645"/>
    <lineage>
        <taxon>Eukaryota</taxon>
        <taxon>Metazoa</taxon>
        <taxon>Spiralia</taxon>
        <taxon>Lophotrochozoa</taxon>
        <taxon>Mollusca</taxon>
        <taxon>Cephalopoda</taxon>
        <taxon>Coleoidea</taxon>
        <taxon>Octopodiformes</taxon>
        <taxon>Octopoda</taxon>
        <taxon>Incirrata</taxon>
        <taxon>Octopodidae</taxon>
        <taxon>Octopus</taxon>
    </lineage>
</organism>
<dbReference type="Proteomes" id="UP001162480">
    <property type="component" value="Chromosome 27"/>
</dbReference>
<feature type="region of interest" description="Disordered" evidence="20">
    <location>
        <begin position="1"/>
        <end position="65"/>
    </location>
</feature>
<dbReference type="AlphaFoldDB" id="A0AA36BWI3"/>
<evidence type="ECO:0000256" key="10">
    <source>
        <dbReference type="ARBA" id="ARBA00022857"/>
    </source>
</evidence>
<evidence type="ECO:0000256" key="13">
    <source>
        <dbReference type="ARBA" id="ARBA00045365"/>
    </source>
</evidence>
<dbReference type="Gene3D" id="4.10.1000.10">
    <property type="entry name" value="Zinc finger, CCCH-type"/>
    <property type="match status" value="1"/>
</dbReference>
<evidence type="ECO:0000256" key="16">
    <source>
        <dbReference type="ARBA" id="ARBA00049447"/>
    </source>
</evidence>
<dbReference type="PANTHER" id="PTHR45846:SF1">
    <property type="entry name" value="TRNA-DIHYDROURIDINE(47) SYNTHASE [NAD(P)(+)]-LIKE"/>
    <property type="match status" value="1"/>
</dbReference>
<dbReference type="InterPro" id="IPR013785">
    <property type="entry name" value="Aldolase_TIM"/>
</dbReference>
<proteinExistence type="inferred from homology"/>
<evidence type="ECO:0000256" key="5">
    <source>
        <dbReference type="ARBA" id="ARBA00022694"/>
    </source>
</evidence>
<evidence type="ECO:0000256" key="4">
    <source>
        <dbReference type="ARBA" id="ARBA00022664"/>
    </source>
</evidence>
<evidence type="ECO:0000256" key="3">
    <source>
        <dbReference type="ARBA" id="ARBA00022643"/>
    </source>
</evidence>
<evidence type="ECO:0000256" key="20">
    <source>
        <dbReference type="SAM" id="MobiDB-lite"/>
    </source>
</evidence>
<dbReference type="InterPro" id="IPR018517">
    <property type="entry name" value="tRNA_hU_synthase_CS"/>
</dbReference>